<sequence length="426" mass="47325">MSIQSTDKKFHVIIAGGGPVGLTAAHALYRAKISFTMLEMRHHPVVDAGSNLVINSVGLRALGQLGLLDELYNVSSELRSVHRMNHKGKDLGSIDWFRMEMENFGTWPRVLSRHDLSKTLYDALPESLKANVICNKKVSNVESTKSGVLVHCSDGSIYDGDIVIGADGAHSATRRSMRNLALEHEPSAVNDDQPFDVKFRCLWLRFPSTATSLVSTGTSVECHGVGAATQLFAGEESAVVGIYERLSSPTKQRMHYTREDEEAFVTQWGHLPAGLISLEEGVLKHWYWNSRIVLVGDAAHKFTPSTGSGCNFGIVDVVTLANELNSLPVFSSEFDINTAFQRYQEARQEMTAQQCNESGSMTDMATWGSWFAKFMDIWVLYYGFAQSWLEGQDAQKTATTPVFDYIYDKERLVGRQPWANAVPTKL</sequence>
<protein>
    <submittedName>
        <fullName evidence="1">FAD binding domain-containing protein</fullName>
    </submittedName>
</protein>
<accession>A0ACC3YQ84</accession>
<evidence type="ECO:0000313" key="1">
    <source>
        <dbReference type="EMBL" id="KAL0934096.1"/>
    </source>
</evidence>
<proteinExistence type="predicted"/>
<keyword evidence="2" id="KW-1185">Reference proteome</keyword>
<reference evidence="1 2" key="1">
    <citation type="journal article" date="2020" name="Phytopathology">
        <title>Genome Sequence Resources of Colletotrichum truncatum, C. plurivorum, C. musicola, and C. sojae: Four Species Pathogenic to Soybean (Glycine max).</title>
        <authorList>
            <person name="Rogerio F."/>
            <person name="Boufleur T.R."/>
            <person name="Ciampi-Guillardi M."/>
            <person name="Sukno S.A."/>
            <person name="Thon M.R."/>
            <person name="Massola Junior N.S."/>
            <person name="Baroncelli R."/>
        </authorList>
    </citation>
    <scope>NUCLEOTIDE SEQUENCE [LARGE SCALE GENOMIC DNA]</scope>
    <source>
        <strain evidence="1 2">CMES1059</strain>
    </source>
</reference>
<gene>
    <name evidence="1" type="ORF">CTRU02_210895</name>
</gene>
<organism evidence="1 2">
    <name type="scientific">Colletotrichum truncatum</name>
    <name type="common">Anthracnose fungus</name>
    <name type="synonym">Colletotrichum capsici</name>
    <dbReference type="NCBI Taxonomy" id="5467"/>
    <lineage>
        <taxon>Eukaryota</taxon>
        <taxon>Fungi</taxon>
        <taxon>Dikarya</taxon>
        <taxon>Ascomycota</taxon>
        <taxon>Pezizomycotina</taxon>
        <taxon>Sordariomycetes</taxon>
        <taxon>Hypocreomycetidae</taxon>
        <taxon>Glomerellales</taxon>
        <taxon>Glomerellaceae</taxon>
        <taxon>Colletotrichum</taxon>
        <taxon>Colletotrichum truncatum species complex</taxon>
    </lineage>
</organism>
<name>A0ACC3YQ84_COLTU</name>
<evidence type="ECO:0000313" key="2">
    <source>
        <dbReference type="Proteomes" id="UP000805649"/>
    </source>
</evidence>
<dbReference type="EMBL" id="VUJX02000007">
    <property type="protein sequence ID" value="KAL0934096.1"/>
    <property type="molecule type" value="Genomic_DNA"/>
</dbReference>
<comment type="caution">
    <text evidence="1">The sequence shown here is derived from an EMBL/GenBank/DDBJ whole genome shotgun (WGS) entry which is preliminary data.</text>
</comment>
<dbReference type="Proteomes" id="UP000805649">
    <property type="component" value="Unassembled WGS sequence"/>
</dbReference>